<dbReference type="AlphaFoldDB" id="A0A2M8P2I1"/>
<dbReference type="InterPro" id="IPR015421">
    <property type="entry name" value="PyrdxlP-dep_Trfase_major"/>
</dbReference>
<proteinExistence type="inferred from homology"/>
<organism evidence="6 7">
    <name type="scientific">Candidatus Thermofonsia Clade 1 bacterium</name>
    <dbReference type="NCBI Taxonomy" id="2364210"/>
    <lineage>
        <taxon>Bacteria</taxon>
        <taxon>Bacillati</taxon>
        <taxon>Chloroflexota</taxon>
        <taxon>Candidatus Thermofontia</taxon>
        <taxon>Candidatus Thermofonsia Clade 1</taxon>
    </lineage>
</organism>
<comment type="similarity">
    <text evidence="4">Belongs to the class-I pyridoxal-phosphate-dependent aminotransferase family.</text>
</comment>
<comment type="cofactor">
    <cofactor evidence="1 4">
        <name>pyridoxal 5'-phosphate</name>
        <dbReference type="ChEBI" id="CHEBI:597326"/>
    </cofactor>
</comment>
<dbReference type="Pfam" id="PF00155">
    <property type="entry name" value="Aminotran_1_2"/>
    <property type="match status" value="1"/>
</dbReference>
<feature type="domain" description="Aminotransferase class I/classII large" evidence="5">
    <location>
        <begin position="39"/>
        <end position="390"/>
    </location>
</feature>
<dbReference type="PANTHER" id="PTHR42832:SF4">
    <property type="entry name" value="BLR3474 PROTEIN"/>
    <property type="match status" value="1"/>
</dbReference>
<keyword evidence="2 4" id="KW-0032">Aminotransferase</keyword>
<dbReference type="PROSITE" id="PS00105">
    <property type="entry name" value="AA_TRANSFER_CLASS_1"/>
    <property type="match status" value="1"/>
</dbReference>
<dbReference type="EMBL" id="PGTK01000002">
    <property type="protein sequence ID" value="PJF31757.1"/>
    <property type="molecule type" value="Genomic_DNA"/>
</dbReference>
<evidence type="ECO:0000313" key="6">
    <source>
        <dbReference type="EMBL" id="PJF31757.1"/>
    </source>
</evidence>
<dbReference type="GO" id="GO:0008483">
    <property type="term" value="F:transaminase activity"/>
    <property type="evidence" value="ECO:0007669"/>
    <property type="project" value="UniProtKB-KW"/>
</dbReference>
<evidence type="ECO:0000256" key="2">
    <source>
        <dbReference type="ARBA" id="ARBA00022576"/>
    </source>
</evidence>
<accession>A0A2M8P2I1</accession>
<dbReference type="Gene3D" id="3.40.640.10">
    <property type="entry name" value="Type I PLP-dependent aspartate aminotransferase-like (Major domain)"/>
    <property type="match status" value="1"/>
</dbReference>
<evidence type="ECO:0000256" key="3">
    <source>
        <dbReference type="ARBA" id="ARBA00022679"/>
    </source>
</evidence>
<sequence>MATQTFSLPKTAARLDRLPPYGFELINRRIGQLSAAGADIIRLDMGSPDMPPPQPVIEMLQRSAANPRYHSYGSYRGLPAFRKAVADYYARRFGVQVDPDREVLPLIGSKEGIVNLALAFIDRGDAAVAPDLNYPAYTMGTLMAGGDVILMHLDPERDYAPDLDALRDHPDLRRAKLLWVNYPNNPTGATCDLALYEQLIAFCREHGLLLCSDNPYAEVVYDGYRAPSALQVEGALECTVEFMSLSKLYNMAGWRLGACLARREVIEALLTIKSNMDSGHFRPIYEAGALALNETPQSWIDARNAIYQARRDALLAACPDIGLSAFKTSGSLYVWAKVLEGDDTAYVQAALERAHVSLTPGSMYGPAGKGYVRISVGIEDDRLQEAIARLKTWYADQQ</sequence>
<comment type="caution">
    <text evidence="6">The sequence shown here is derived from an EMBL/GenBank/DDBJ whole genome shotgun (WGS) entry which is preliminary data.</text>
</comment>
<dbReference type="Gene3D" id="3.90.1150.10">
    <property type="entry name" value="Aspartate Aminotransferase, domain 1"/>
    <property type="match status" value="1"/>
</dbReference>
<evidence type="ECO:0000313" key="7">
    <source>
        <dbReference type="Proteomes" id="UP000228921"/>
    </source>
</evidence>
<evidence type="ECO:0000259" key="5">
    <source>
        <dbReference type="Pfam" id="PF00155"/>
    </source>
</evidence>
<dbReference type="CDD" id="cd00609">
    <property type="entry name" value="AAT_like"/>
    <property type="match status" value="1"/>
</dbReference>
<dbReference type="InterPro" id="IPR050881">
    <property type="entry name" value="LL-DAP_aminotransferase"/>
</dbReference>
<evidence type="ECO:0000256" key="1">
    <source>
        <dbReference type="ARBA" id="ARBA00001933"/>
    </source>
</evidence>
<dbReference type="InterPro" id="IPR015422">
    <property type="entry name" value="PyrdxlP-dep_Trfase_small"/>
</dbReference>
<gene>
    <name evidence="6" type="ORF">CUN51_02105</name>
</gene>
<dbReference type="InterPro" id="IPR015424">
    <property type="entry name" value="PyrdxlP-dep_Trfase"/>
</dbReference>
<name>A0A2M8P2I1_9CHLR</name>
<dbReference type="SUPFAM" id="SSF53383">
    <property type="entry name" value="PLP-dependent transferases"/>
    <property type="match status" value="1"/>
</dbReference>
<evidence type="ECO:0000256" key="4">
    <source>
        <dbReference type="RuleBase" id="RU000481"/>
    </source>
</evidence>
<dbReference type="GO" id="GO:0030170">
    <property type="term" value="F:pyridoxal phosphate binding"/>
    <property type="evidence" value="ECO:0007669"/>
    <property type="project" value="InterPro"/>
</dbReference>
<dbReference type="PANTHER" id="PTHR42832">
    <property type="entry name" value="AMINO ACID AMINOTRANSFERASE"/>
    <property type="match status" value="1"/>
</dbReference>
<dbReference type="InterPro" id="IPR004838">
    <property type="entry name" value="NHTrfase_class1_PyrdxlP-BS"/>
</dbReference>
<reference evidence="6 7" key="1">
    <citation type="submission" date="2017-11" db="EMBL/GenBank/DDBJ databases">
        <title>Evolution of Phototrophy in the Chloroflexi Phylum Driven by Horizontal Gene Transfer.</title>
        <authorList>
            <person name="Ward L.M."/>
            <person name="Hemp J."/>
            <person name="Shih P.M."/>
            <person name="Mcglynn S.E."/>
            <person name="Fischer W."/>
        </authorList>
    </citation>
    <scope>NUCLEOTIDE SEQUENCE [LARGE SCALE GENOMIC DNA]</scope>
    <source>
        <strain evidence="6">CP2_2F</strain>
    </source>
</reference>
<keyword evidence="3 4" id="KW-0808">Transferase</keyword>
<dbReference type="InterPro" id="IPR004839">
    <property type="entry name" value="Aminotransferase_I/II_large"/>
</dbReference>
<protein>
    <recommendedName>
        <fullName evidence="4">Aminotransferase</fullName>
        <ecNumber evidence="4">2.6.1.-</ecNumber>
    </recommendedName>
</protein>
<dbReference type="Proteomes" id="UP000228921">
    <property type="component" value="Unassembled WGS sequence"/>
</dbReference>
<dbReference type="EC" id="2.6.1.-" evidence="4"/>